<dbReference type="CDD" id="cd04051">
    <property type="entry name" value="C2_SRC2_like"/>
    <property type="match status" value="1"/>
</dbReference>
<dbReference type="Proteomes" id="UP001345219">
    <property type="component" value="Chromosome 5"/>
</dbReference>
<reference evidence="3 4" key="1">
    <citation type="journal article" date="2023" name="Hortic Res">
        <title>Pangenome of water caltrop reveals structural variations and asymmetric subgenome divergence after allopolyploidization.</title>
        <authorList>
            <person name="Zhang X."/>
            <person name="Chen Y."/>
            <person name="Wang L."/>
            <person name="Yuan Y."/>
            <person name="Fang M."/>
            <person name="Shi L."/>
            <person name="Lu R."/>
            <person name="Comes H.P."/>
            <person name="Ma Y."/>
            <person name="Chen Y."/>
            <person name="Huang G."/>
            <person name="Zhou Y."/>
            <person name="Zheng Z."/>
            <person name="Qiu Y."/>
        </authorList>
    </citation>
    <scope>NUCLEOTIDE SEQUENCE [LARGE SCALE GENOMIC DNA]</scope>
    <source>
        <tissue evidence="3">Roots</tissue>
    </source>
</reference>
<proteinExistence type="predicted"/>
<evidence type="ECO:0000313" key="4">
    <source>
        <dbReference type="Proteomes" id="UP001345219"/>
    </source>
</evidence>
<name>A0AAN7Q793_9MYRT</name>
<dbReference type="InterPro" id="IPR000008">
    <property type="entry name" value="C2_dom"/>
</dbReference>
<evidence type="ECO:0000313" key="3">
    <source>
        <dbReference type="EMBL" id="KAK4760339.1"/>
    </source>
</evidence>
<feature type="domain" description="C2" evidence="2">
    <location>
        <begin position="1"/>
        <end position="118"/>
    </location>
</feature>
<sequence>MAPQVSSGRLLEINLISAQDLAPVSKSMRTYAVAWVHPDRKLTTRVDEDGQANPTWNEKFVFRVDEEDLESDTSEVTIEIYALTWLRVVPTGIVRARFVDLIPPFSRKLNKNVTATRFFTLQVARPSSGRPQGTLNIGVSLVNAPLRSMPLQSEVSATTYGATEMTVKDTEKNFLTKAQQQQDPNGKKSIQLWRSHSERTDDRFYASYPANSVVNDSVVIAPQAGGAGGLKQQKGGGGRGGGGGSVVGMGSLVSSIGPSASIVAAAIAKGLHPRQLHAVQAYNDDCGSSILYETMAESESVEGLRTKIERWRTEQPPLYDRKNGKPNPRGAGGGRAQRGRMNNNGGSGLFSCFGTAMGYEFSISCGGGAKRKKLQK</sequence>
<dbReference type="Gene3D" id="2.60.40.150">
    <property type="entry name" value="C2 domain"/>
    <property type="match status" value="1"/>
</dbReference>
<feature type="compositionally biased region" description="Basic and acidic residues" evidence="1">
    <location>
        <begin position="314"/>
        <end position="323"/>
    </location>
</feature>
<dbReference type="SUPFAM" id="SSF49562">
    <property type="entry name" value="C2 domain (Calcium/lipid-binding domain, CaLB)"/>
    <property type="match status" value="1"/>
</dbReference>
<evidence type="ECO:0000259" key="2">
    <source>
        <dbReference type="PROSITE" id="PS50004"/>
    </source>
</evidence>
<dbReference type="PANTHER" id="PTHR32246">
    <property type="entry name" value="INGRESSION PROTEIN FIC1"/>
    <property type="match status" value="1"/>
</dbReference>
<dbReference type="PROSITE" id="PS50004">
    <property type="entry name" value="C2"/>
    <property type="match status" value="1"/>
</dbReference>
<dbReference type="AlphaFoldDB" id="A0AAN7Q793"/>
<dbReference type="EMBL" id="JAXIOK010000010">
    <property type="protein sequence ID" value="KAK4760339.1"/>
    <property type="molecule type" value="Genomic_DNA"/>
</dbReference>
<organism evidence="3 4">
    <name type="scientific">Trapa incisa</name>
    <dbReference type="NCBI Taxonomy" id="236973"/>
    <lineage>
        <taxon>Eukaryota</taxon>
        <taxon>Viridiplantae</taxon>
        <taxon>Streptophyta</taxon>
        <taxon>Embryophyta</taxon>
        <taxon>Tracheophyta</taxon>
        <taxon>Spermatophyta</taxon>
        <taxon>Magnoliopsida</taxon>
        <taxon>eudicotyledons</taxon>
        <taxon>Gunneridae</taxon>
        <taxon>Pentapetalae</taxon>
        <taxon>rosids</taxon>
        <taxon>malvids</taxon>
        <taxon>Myrtales</taxon>
        <taxon>Lythraceae</taxon>
        <taxon>Trapa</taxon>
    </lineage>
</organism>
<dbReference type="SMART" id="SM00239">
    <property type="entry name" value="C2"/>
    <property type="match status" value="1"/>
</dbReference>
<gene>
    <name evidence="3" type="ORF">SAY87_005232</name>
</gene>
<accession>A0AAN7Q793</accession>
<protein>
    <recommendedName>
        <fullName evidence="2">C2 domain-containing protein</fullName>
    </recommendedName>
</protein>
<dbReference type="Pfam" id="PF00168">
    <property type="entry name" value="C2"/>
    <property type="match status" value="1"/>
</dbReference>
<evidence type="ECO:0000256" key="1">
    <source>
        <dbReference type="SAM" id="MobiDB-lite"/>
    </source>
</evidence>
<comment type="caution">
    <text evidence="3">The sequence shown here is derived from an EMBL/GenBank/DDBJ whole genome shotgun (WGS) entry which is preliminary data.</text>
</comment>
<keyword evidence="4" id="KW-1185">Reference proteome</keyword>
<dbReference type="GO" id="GO:0006952">
    <property type="term" value="P:defense response"/>
    <property type="evidence" value="ECO:0007669"/>
    <property type="project" value="InterPro"/>
</dbReference>
<dbReference type="InterPro" id="IPR035892">
    <property type="entry name" value="C2_domain_sf"/>
</dbReference>
<dbReference type="PANTHER" id="PTHR32246:SF103">
    <property type="entry name" value="CALCIUM-DEPENDENT LIPID-BINDING (CALB DOMAIN) FAMILY PROTEIN"/>
    <property type="match status" value="1"/>
</dbReference>
<dbReference type="InterPro" id="IPR044750">
    <property type="entry name" value="C2_SRC2/BAP"/>
</dbReference>
<feature type="region of interest" description="Disordered" evidence="1">
    <location>
        <begin position="314"/>
        <end position="342"/>
    </location>
</feature>